<dbReference type="SUPFAM" id="SSF57997">
    <property type="entry name" value="Tropomyosin"/>
    <property type="match status" value="1"/>
</dbReference>
<dbReference type="Gene3D" id="3.90.20.10">
    <property type="match status" value="1"/>
</dbReference>
<dbReference type="Proteomes" id="UP000257144">
    <property type="component" value="Unassembled WGS sequence"/>
</dbReference>
<reference evidence="1 2" key="1">
    <citation type="submission" date="2018-07" db="EMBL/GenBank/DDBJ databases">
        <title>Bacillus sp. YLB-04 draft genome sequence.</title>
        <authorList>
            <person name="Yu L."/>
            <person name="Tang X."/>
        </authorList>
    </citation>
    <scope>NUCLEOTIDE SEQUENCE [LARGE SCALE GENOMIC DNA]</scope>
    <source>
        <strain evidence="1 2">YLB-04</strain>
    </source>
</reference>
<protein>
    <recommendedName>
        <fullName evidence="3">t-SNARE coiled-coil homology domain-containing protein</fullName>
    </recommendedName>
</protein>
<dbReference type="AlphaFoldDB" id="A0A3D8GT38"/>
<proteinExistence type="predicted"/>
<dbReference type="EMBL" id="QNQT01000002">
    <property type="protein sequence ID" value="RDU37608.1"/>
    <property type="molecule type" value="Genomic_DNA"/>
</dbReference>
<organism evidence="1 2">
    <name type="scientific">Neobacillus piezotolerans</name>
    <dbReference type="NCBI Taxonomy" id="2259171"/>
    <lineage>
        <taxon>Bacteria</taxon>
        <taxon>Bacillati</taxon>
        <taxon>Bacillota</taxon>
        <taxon>Bacilli</taxon>
        <taxon>Bacillales</taxon>
        <taxon>Bacillaceae</taxon>
        <taxon>Neobacillus</taxon>
    </lineage>
</organism>
<gene>
    <name evidence="1" type="ORF">DRW41_07135</name>
</gene>
<dbReference type="OrthoDB" id="2963161at2"/>
<sequence length="107" mass="12497">MEALLRELMGKIDIQFDQMGKRLDGIDLRLDGMDKRFDEIDLRLDGMDKRFDGIDGRLDGVRGRIETFTETINNQATEFRSHFKQIHTRLDEHGKIFSVVADELVRD</sequence>
<comment type="caution">
    <text evidence="1">The sequence shown here is derived from an EMBL/GenBank/DDBJ whole genome shotgun (WGS) entry which is preliminary data.</text>
</comment>
<evidence type="ECO:0000313" key="1">
    <source>
        <dbReference type="EMBL" id="RDU37608.1"/>
    </source>
</evidence>
<evidence type="ECO:0000313" key="2">
    <source>
        <dbReference type="Proteomes" id="UP000257144"/>
    </source>
</evidence>
<name>A0A3D8GT38_9BACI</name>
<accession>A0A3D8GT38</accession>
<dbReference type="RefSeq" id="WP_115451279.1">
    <property type="nucleotide sequence ID" value="NZ_QNQT01000002.1"/>
</dbReference>
<evidence type="ECO:0008006" key="3">
    <source>
        <dbReference type="Google" id="ProtNLM"/>
    </source>
</evidence>
<dbReference type="Gene3D" id="1.20.5.110">
    <property type="match status" value="1"/>
</dbReference>
<keyword evidence="2" id="KW-1185">Reference proteome</keyword>